<name>A0A267WJE3_BIFPS</name>
<dbReference type="InterPro" id="IPR025449">
    <property type="entry name" value="JetB"/>
</dbReference>
<sequence length="260" mass="29038">MTDYIEANIEETILTGGEPVLEEAGSQQASTALFNGDTGDMPVEARMAAIALKRERYIDGSLYDLACENREVVERSLNNDMLRLVDNTKYRIMYASPVTDSETCIRSLKTRMSLTREEAATLAALRIKALEYENQNAEPCDWLISFDDIRALLATGAGFLTASNDEEGTAKKITSIISRMRTYGYLAPIEDDDMYVLTPLVPMVLDRGLADQWLGSETTDENASADGRTNAGPDDRPMEDIEQDAFDFNTDDNRFDEEEH</sequence>
<dbReference type="Proteomes" id="UP000216789">
    <property type="component" value="Unassembled WGS sequence"/>
</dbReference>
<evidence type="ECO:0000313" key="7">
    <source>
        <dbReference type="Proteomes" id="UP000331308"/>
    </source>
</evidence>
<proteinExistence type="predicted"/>
<organism evidence="2 5">
    <name type="scientific">Bifidobacterium pseudocatenulatum</name>
    <dbReference type="NCBI Taxonomy" id="28026"/>
    <lineage>
        <taxon>Bacteria</taxon>
        <taxon>Bacillati</taxon>
        <taxon>Actinomycetota</taxon>
        <taxon>Actinomycetes</taxon>
        <taxon>Bifidobacteriales</taxon>
        <taxon>Bifidobacteriaceae</taxon>
        <taxon>Bifidobacterium</taxon>
    </lineage>
</organism>
<evidence type="ECO:0000313" key="3">
    <source>
        <dbReference type="EMBL" id="RGY75921.1"/>
    </source>
</evidence>
<evidence type="ECO:0000256" key="1">
    <source>
        <dbReference type="SAM" id="MobiDB-lite"/>
    </source>
</evidence>
<dbReference type="EMBL" id="CABHOD010000008">
    <property type="protein sequence ID" value="VUX64979.1"/>
    <property type="molecule type" value="Genomic_DNA"/>
</dbReference>
<dbReference type="Pfam" id="PF13835">
    <property type="entry name" value="DUF4194"/>
    <property type="match status" value="1"/>
</dbReference>
<evidence type="ECO:0000313" key="5">
    <source>
        <dbReference type="Proteomes" id="UP000216789"/>
    </source>
</evidence>
<gene>
    <name evidence="4" type="ORF">BPLFYP29_01684</name>
    <name evidence="2" type="ORF">BPS1E_1632</name>
    <name evidence="3" type="ORF">DXA22_07440</name>
</gene>
<dbReference type="RefSeq" id="WP_095279874.1">
    <property type="nucleotide sequence ID" value="NZ_BCXZ01000037.1"/>
</dbReference>
<comment type="caution">
    <text evidence="2">The sequence shown here is derived from an EMBL/GenBank/DDBJ whole genome shotgun (WGS) entry which is preliminary data.</text>
</comment>
<dbReference type="Proteomes" id="UP000284163">
    <property type="component" value="Unassembled WGS sequence"/>
</dbReference>
<evidence type="ECO:0000313" key="4">
    <source>
        <dbReference type="EMBL" id="VUX64979.1"/>
    </source>
</evidence>
<reference evidence="2 5" key="1">
    <citation type="journal article" date="2017" name="ISME J.">
        <title>Unveiling bifidobacterial biogeography across the mammalian branch of the tree of life.</title>
        <authorList>
            <person name="Milani C."/>
            <person name="Mangifesta M."/>
            <person name="Mancabelli L."/>
            <person name="Lugli G.A."/>
            <person name="James K."/>
            <person name="Duranti S."/>
            <person name="Turroni F."/>
            <person name="Ferrario C."/>
            <person name="Ossiprandi M.C."/>
            <person name="van Sinderen D."/>
            <person name="Ventura M."/>
        </authorList>
    </citation>
    <scope>NUCLEOTIDE SEQUENCE [LARGE SCALE GENOMIC DNA]</scope>
    <source>
        <strain evidence="2 5">1E</strain>
    </source>
</reference>
<feature type="region of interest" description="Disordered" evidence="1">
    <location>
        <begin position="216"/>
        <end position="260"/>
    </location>
</feature>
<evidence type="ECO:0000313" key="2">
    <source>
        <dbReference type="EMBL" id="PAC72751.1"/>
    </source>
</evidence>
<reference evidence="3 6" key="2">
    <citation type="submission" date="2018-08" db="EMBL/GenBank/DDBJ databases">
        <title>A genome reference for cultivated species of the human gut microbiota.</title>
        <authorList>
            <person name="Zou Y."/>
            <person name="Xue W."/>
            <person name="Luo G."/>
        </authorList>
    </citation>
    <scope>NUCLEOTIDE SEQUENCE [LARGE SCALE GENOMIC DNA]</scope>
    <source>
        <strain evidence="3 6">CF01-1</strain>
    </source>
</reference>
<reference evidence="4 7" key="3">
    <citation type="submission" date="2019-07" db="EMBL/GenBank/DDBJ databases">
        <authorList>
            <person name="Chang H.-W."/>
            <person name="Raman A."/>
            <person name="Venkatesh S."/>
            <person name="Gehrig J."/>
        </authorList>
    </citation>
    <scope>NUCLEOTIDE SEQUENCE [LARGE SCALE GENOMIC DNA]</scope>
    <source>
        <strain evidence="4">Bifidobacterium_pseudocatenulatum_LFYP_29</strain>
    </source>
</reference>
<evidence type="ECO:0000313" key="6">
    <source>
        <dbReference type="Proteomes" id="UP000284163"/>
    </source>
</evidence>
<accession>A0A267WJE3</accession>
<dbReference type="EMBL" id="MNLB01000011">
    <property type="protein sequence ID" value="PAC72751.1"/>
    <property type="molecule type" value="Genomic_DNA"/>
</dbReference>
<protein>
    <submittedName>
        <fullName evidence="3">DUF4194 domain-containing protein</fullName>
    </submittedName>
</protein>
<dbReference type="AlphaFoldDB" id="A0A267WJE3"/>
<dbReference type="EMBL" id="QSDK01000011">
    <property type="protein sequence ID" value="RGY75921.1"/>
    <property type="molecule type" value="Genomic_DNA"/>
</dbReference>
<dbReference type="Proteomes" id="UP000331308">
    <property type="component" value="Unassembled WGS sequence"/>
</dbReference>